<evidence type="ECO:0008006" key="4">
    <source>
        <dbReference type="Google" id="ProtNLM"/>
    </source>
</evidence>
<gene>
    <name evidence="2" type="ORF">GCM10011349_26030</name>
</gene>
<proteinExistence type="predicted"/>
<dbReference type="EMBL" id="BMLK01000011">
    <property type="protein sequence ID" value="GGN52459.1"/>
    <property type="molecule type" value="Genomic_DNA"/>
</dbReference>
<accession>A0ABQ2JQH4</accession>
<name>A0ABQ2JQH4_9SPHN</name>
<reference evidence="3" key="1">
    <citation type="journal article" date="2019" name="Int. J. Syst. Evol. Microbiol.">
        <title>The Global Catalogue of Microorganisms (GCM) 10K type strain sequencing project: providing services to taxonomists for standard genome sequencing and annotation.</title>
        <authorList>
            <consortium name="The Broad Institute Genomics Platform"/>
            <consortium name="The Broad Institute Genome Sequencing Center for Infectious Disease"/>
            <person name="Wu L."/>
            <person name="Ma J."/>
        </authorList>
    </citation>
    <scope>NUCLEOTIDE SEQUENCE [LARGE SCALE GENOMIC DNA]</scope>
    <source>
        <strain evidence="3">CGMCC 1.6784</strain>
    </source>
</reference>
<dbReference type="Gene3D" id="2.40.50.140">
    <property type="entry name" value="Nucleic acid-binding proteins"/>
    <property type="match status" value="1"/>
</dbReference>
<sequence length="83" mass="9179">MTNFGKIKTYDSGKGHGTIAPEQGGDALPFRKSDLQQQAQEPKQDQRYGYDVTNTNSGKRCAINLHQQGEADIQQEQARAQQG</sequence>
<protein>
    <recommendedName>
        <fullName evidence="4">Cold-shock protein</fullName>
    </recommendedName>
</protein>
<dbReference type="RefSeq" id="WP_188820117.1">
    <property type="nucleotide sequence ID" value="NZ_BMLK01000011.1"/>
</dbReference>
<dbReference type="SUPFAM" id="SSF50249">
    <property type="entry name" value="Nucleic acid-binding proteins"/>
    <property type="match status" value="1"/>
</dbReference>
<evidence type="ECO:0000256" key="1">
    <source>
        <dbReference type="SAM" id="MobiDB-lite"/>
    </source>
</evidence>
<evidence type="ECO:0000313" key="2">
    <source>
        <dbReference type="EMBL" id="GGN52459.1"/>
    </source>
</evidence>
<keyword evidence="3" id="KW-1185">Reference proteome</keyword>
<comment type="caution">
    <text evidence="2">The sequence shown here is derived from an EMBL/GenBank/DDBJ whole genome shotgun (WGS) entry which is preliminary data.</text>
</comment>
<feature type="region of interest" description="Disordered" evidence="1">
    <location>
        <begin position="1"/>
        <end position="55"/>
    </location>
</feature>
<evidence type="ECO:0000313" key="3">
    <source>
        <dbReference type="Proteomes" id="UP000605099"/>
    </source>
</evidence>
<dbReference type="Proteomes" id="UP000605099">
    <property type="component" value="Unassembled WGS sequence"/>
</dbReference>
<dbReference type="InterPro" id="IPR012340">
    <property type="entry name" value="NA-bd_OB-fold"/>
</dbReference>
<organism evidence="2 3">
    <name type="scientific">Novosphingobium indicum</name>
    <dbReference type="NCBI Taxonomy" id="462949"/>
    <lineage>
        <taxon>Bacteria</taxon>
        <taxon>Pseudomonadati</taxon>
        <taxon>Pseudomonadota</taxon>
        <taxon>Alphaproteobacteria</taxon>
        <taxon>Sphingomonadales</taxon>
        <taxon>Sphingomonadaceae</taxon>
        <taxon>Novosphingobium</taxon>
    </lineage>
</organism>